<sequence length="474" mass="53632">MSTRNAALQLGINPSTAQTWVKKEQDEQDARVYRQTEERAAESSSSHSSSSPRTSAELSPVQLSPMNATQKYKKYTSQDKENLLYLIRERGMNTRSAALQLGINPSTAQTWVKREQDTRLYPQTEERAADPDNHATGYASESEGELESPVTPQRTIEQQSPMNATHTYKHYTPQDKESLFYLIREKGMSTTAAATQLGINPSTVQSWVRKERDYAKETGQTSKLLEKQLDREESIEKNIPFVNTSNHGQQEDRRSATPQVVPNSVEPTATKQTRTYKKYTPQDKENLFHLVREKGMSTTAAATQLDINPSTAQSWVRKDRENPQPVPVQTHHTDPSPVPVPVQTTDQYVSEKEDYEQSVPESVKAKRTYKKYTAQDKENLFHLVKDTSMSTRGAAMQLGINPSTAQSWVKKDREETAALSEEQEEFLTTKISEQGVLTLDEMLESLNIEFKGLDVSKTALCNFAMKKYTICFTL</sequence>
<feature type="region of interest" description="Disordered" evidence="1">
    <location>
        <begin position="310"/>
        <end position="342"/>
    </location>
</feature>
<comment type="caution">
    <text evidence="2">The sequence shown here is derived from an EMBL/GenBank/DDBJ whole genome shotgun (WGS) entry which is preliminary data.</text>
</comment>
<evidence type="ECO:0000256" key="1">
    <source>
        <dbReference type="SAM" id="MobiDB-lite"/>
    </source>
</evidence>
<proteinExistence type="predicted"/>
<dbReference type="InterPro" id="IPR009057">
    <property type="entry name" value="Homeodomain-like_sf"/>
</dbReference>
<protein>
    <recommendedName>
        <fullName evidence="4">Transposase</fullName>
    </recommendedName>
</protein>
<feature type="region of interest" description="Disordered" evidence="1">
    <location>
        <begin position="236"/>
        <end position="278"/>
    </location>
</feature>
<feature type="region of interest" description="Disordered" evidence="1">
    <location>
        <begin position="1"/>
        <end position="65"/>
    </location>
</feature>
<dbReference type="EMBL" id="JAEPRE010000129">
    <property type="protein sequence ID" value="KAG2231951.1"/>
    <property type="molecule type" value="Genomic_DNA"/>
</dbReference>
<feature type="compositionally biased region" description="Basic and acidic residues" evidence="1">
    <location>
        <begin position="21"/>
        <end position="41"/>
    </location>
</feature>
<evidence type="ECO:0000313" key="3">
    <source>
        <dbReference type="Proteomes" id="UP000613177"/>
    </source>
</evidence>
<feature type="region of interest" description="Disordered" evidence="1">
    <location>
        <begin position="123"/>
        <end position="162"/>
    </location>
</feature>
<name>A0A8H7VRE9_9FUNG</name>
<dbReference type="PANTHER" id="PTHR33215:SF13">
    <property type="entry name" value="PROTEIN DISTAL ANTENNA"/>
    <property type="match status" value="1"/>
</dbReference>
<dbReference type="PANTHER" id="PTHR33215">
    <property type="entry name" value="PROTEIN DISTAL ANTENNA"/>
    <property type="match status" value="1"/>
</dbReference>
<reference evidence="2" key="1">
    <citation type="submission" date="2021-01" db="EMBL/GenBank/DDBJ databases">
        <title>Metabolic potential, ecology and presence of endohyphal bacteria is reflected in genomic diversity of Mucoromycotina.</title>
        <authorList>
            <person name="Muszewska A."/>
            <person name="Okrasinska A."/>
            <person name="Steczkiewicz K."/>
            <person name="Drgas O."/>
            <person name="Orlowska M."/>
            <person name="Perlinska-Lenart U."/>
            <person name="Aleksandrzak-Piekarczyk T."/>
            <person name="Szatraj K."/>
            <person name="Zielenkiewicz U."/>
            <person name="Pilsyk S."/>
            <person name="Malc E."/>
            <person name="Mieczkowski P."/>
            <person name="Kruszewska J.S."/>
            <person name="Biernat P."/>
            <person name="Pawlowska J."/>
        </authorList>
    </citation>
    <scope>NUCLEOTIDE SEQUENCE</scope>
    <source>
        <strain evidence="2">WA0000018081</strain>
    </source>
</reference>
<evidence type="ECO:0008006" key="4">
    <source>
        <dbReference type="Google" id="ProtNLM"/>
    </source>
</evidence>
<feature type="compositionally biased region" description="Polar residues" evidence="1">
    <location>
        <begin position="256"/>
        <end position="273"/>
    </location>
</feature>
<feature type="compositionally biased region" description="Polar residues" evidence="1">
    <location>
        <begin position="150"/>
        <end position="162"/>
    </location>
</feature>
<dbReference type="Proteomes" id="UP000613177">
    <property type="component" value="Unassembled WGS sequence"/>
</dbReference>
<accession>A0A8H7VRE9</accession>
<dbReference type="AlphaFoldDB" id="A0A8H7VRE9"/>
<dbReference type="InterPro" id="IPR051839">
    <property type="entry name" value="RD_transcriptional_regulator"/>
</dbReference>
<gene>
    <name evidence="2" type="ORF">INT48_005666</name>
</gene>
<feature type="compositionally biased region" description="Polar residues" evidence="1">
    <location>
        <begin position="1"/>
        <end position="19"/>
    </location>
</feature>
<dbReference type="SUPFAM" id="SSF46689">
    <property type="entry name" value="Homeodomain-like"/>
    <property type="match status" value="4"/>
</dbReference>
<evidence type="ECO:0000313" key="2">
    <source>
        <dbReference type="EMBL" id="KAG2231951.1"/>
    </source>
</evidence>
<feature type="compositionally biased region" description="Basic and acidic residues" evidence="1">
    <location>
        <begin position="123"/>
        <end position="133"/>
    </location>
</feature>
<keyword evidence="3" id="KW-1185">Reference proteome</keyword>
<feature type="compositionally biased region" description="Polar residues" evidence="1">
    <location>
        <begin position="52"/>
        <end position="65"/>
    </location>
</feature>
<organism evidence="2 3">
    <name type="scientific">Thamnidium elegans</name>
    <dbReference type="NCBI Taxonomy" id="101142"/>
    <lineage>
        <taxon>Eukaryota</taxon>
        <taxon>Fungi</taxon>
        <taxon>Fungi incertae sedis</taxon>
        <taxon>Mucoromycota</taxon>
        <taxon>Mucoromycotina</taxon>
        <taxon>Mucoromycetes</taxon>
        <taxon>Mucorales</taxon>
        <taxon>Mucorineae</taxon>
        <taxon>Mucoraceae</taxon>
        <taxon>Thamnidium</taxon>
    </lineage>
</organism>